<dbReference type="InterPro" id="IPR027417">
    <property type="entry name" value="P-loop_NTPase"/>
</dbReference>
<dbReference type="PROSITE" id="PS50893">
    <property type="entry name" value="ABC_TRANSPORTER_2"/>
    <property type="match status" value="1"/>
</dbReference>
<name>A0ABW5D9Z5_9BACT</name>
<dbReference type="Gene3D" id="3.40.50.300">
    <property type="entry name" value="P-loop containing nucleotide triphosphate hydrolases"/>
    <property type="match status" value="1"/>
</dbReference>
<dbReference type="GO" id="GO:0005524">
    <property type="term" value="F:ATP binding"/>
    <property type="evidence" value="ECO:0007669"/>
    <property type="project" value="UniProtKB-KW"/>
</dbReference>
<feature type="domain" description="ABC transporter" evidence="5">
    <location>
        <begin position="8"/>
        <end position="242"/>
    </location>
</feature>
<comment type="similarity">
    <text evidence="1">Belongs to the ABC transporter superfamily.</text>
</comment>
<dbReference type="PROSITE" id="PS00211">
    <property type="entry name" value="ABC_TRANSPORTER_1"/>
    <property type="match status" value="1"/>
</dbReference>
<proteinExistence type="inferred from homology"/>
<comment type="caution">
    <text evidence="6">The sequence shown here is derived from an EMBL/GenBank/DDBJ whole genome shotgun (WGS) entry which is preliminary data.</text>
</comment>
<sequence length="287" mass="31973">MTEPTPAVEIRHLVKDFKTSFKRKPLRAVDDVSIRIMPGEVYGLIGPNGSGKSTTMKALLGLVAPTSGQCAIFGKDSLKVDSRNEVGFLPENPYFYKHLSGEETLNFYGKLCGIKGAKLRDRVKELLALVDLEGASHRRIGGYSKGMLQRIGLAQAMIQEPRLVILDEPTAGVDPVGSREIRDLIFKLREQGITVFLCSHLLEQVQEVCDHVGIIFRGKMVKEGKLDDLIAIEDQTELVMKNASPDLIAEIQAMIGRDDQAELIRMGKPRTTLERLFLRETQKQESK</sequence>
<evidence type="ECO:0000256" key="4">
    <source>
        <dbReference type="ARBA" id="ARBA00022840"/>
    </source>
</evidence>
<keyword evidence="3" id="KW-0547">Nucleotide-binding</keyword>
<dbReference type="EMBL" id="JBHUIT010000008">
    <property type="protein sequence ID" value="MFD2256431.1"/>
    <property type="molecule type" value="Genomic_DNA"/>
</dbReference>
<evidence type="ECO:0000256" key="3">
    <source>
        <dbReference type="ARBA" id="ARBA00022741"/>
    </source>
</evidence>
<dbReference type="InterPro" id="IPR017871">
    <property type="entry name" value="ABC_transporter-like_CS"/>
</dbReference>
<protein>
    <submittedName>
        <fullName evidence="6">ABC transporter ATP-binding protein</fullName>
    </submittedName>
</protein>
<reference evidence="7" key="1">
    <citation type="journal article" date="2019" name="Int. J. Syst. Evol. Microbiol.">
        <title>The Global Catalogue of Microorganisms (GCM) 10K type strain sequencing project: providing services to taxonomists for standard genome sequencing and annotation.</title>
        <authorList>
            <consortium name="The Broad Institute Genomics Platform"/>
            <consortium name="The Broad Institute Genome Sequencing Center for Infectious Disease"/>
            <person name="Wu L."/>
            <person name="Ma J."/>
        </authorList>
    </citation>
    <scope>NUCLEOTIDE SEQUENCE [LARGE SCALE GENOMIC DNA]</scope>
    <source>
        <strain evidence="7">CGMCC 4.7106</strain>
    </source>
</reference>
<dbReference type="InterPro" id="IPR003439">
    <property type="entry name" value="ABC_transporter-like_ATP-bd"/>
</dbReference>
<dbReference type="SMART" id="SM00382">
    <property type="entry name" value="AAA"/>
    <property type="match status" value="1"/>
</dbReference>
<keyword evidence="7" id="KW-1185">Reference proteome</keyword>
<dbReference type="SUPFAM" id="SSF52540">
    <property type="entry name" value="P-loop containing nucleoside triphosphate hydrolases"/>
    <property type="match status" value="1"/>
</dbReference>
<gene>
    <name evidence="6" type="ORF">ACFSSA_07080</name>
</gene>
<organism evidence="6 7">
    <name type="scientific">Luteolibacter algae</name>
    <dbReference type="NCBI Taxonomy" id="454151"/>
    <lineage>
        <taxon>Bacteria</taxon>
        <taxon>Pseudomonadati</taxon>
        <taxon>Verrucomicrobiota</taxon>
        <taxon>Verrucomicrobiia</taxon>
        <taxon>Verrucomicrobiales</taxon>
        <taxon>Verrucomicrobiaceae</taxon>
        <taxon>Luteolibacter</taxon>
    </lineage>
</organism>
<dbReference type="PANTHER" id="PTHR43335:SF4">
    <property type="entry name" value="ABC TRANSPORTER, ATP-BINDING PROTEIN"/>
    <property type="match status" value="1"/>
</dbReference>
<dbReference type="PANTHER" id="PTHR43335">
    <property type="entry name" value="ABC TRANSPORTER, ATP-BINDING PROTEIN"/>
    <property type="match status" value="1"/>
</dbReference>
<accession>A0ABW5D9Z5</accession>
<keyword evidence="2" id="KW-0813">Transport</keyword>
<evidence type="ECO:0000256" key="1">
    <source>
        <dbReference type="ARBA" id="ARBA00005417"/>
    </source>
</evidence>
<dbReference type="Proteomes" id="UP001597375">
    <property type="component" value="Unassembled WGS sequence"/>
</dbReference>
<evidence type="ECO:0000313" key="7">
    <source>
        <dbReference type="Proteomes" id="UP001597375"/>
    </source>
</evidence>
<dbReference type="Pfam" id="PF00005">
    <property type="entry name" value="ABC_tran"/>
    <property type="match status" value="1"/>
</dbReference>
<keyword evidence="4 6" id="KW-0067">ATP-binding</keyword>
<evidence type="ECO:0000256" key="2">
    <source>
        <dbReference type="ARBA" id="ARBA00022448"/>
    </source>
</evidence>
<evidence type="ECO:0000259" key="5">
    <source>
        <dbReference type="PROSITE" id="PS50893"/>
    </source>
</evidence>
<dbReference type="InterPro" id="IPR003593">
    <property type="entry name" value="AAA+_ATPase"/>
</dbReference>
<evidence type="ECO:0000313" key="6">
    <source>
        <dbReference type="EMBL" id="MFD2256431.1"/>
    </source>
</evidence>
<dbReference type="RefSeq" id="WP_386819651.1">
    <property type="nucleotide sequence ID" value="NZ_JBHUIT010000008.1"/>
</dbReference>